<feature type="region of interest" description="Disordered" evidence="1">
    <location>
        <begin position="1250"/>
        <end position="1271"/>
    </location>
</feature>
<evidence type="ECO:0000256" key="1">
    <source>
        <dbReference type="SAM" id="MobiDB-lite"/>
    </source>
</evidence>
<feature type="region of interest" description="Disordered" evidence="1">
    <location>
        <begin position="1"/>
        <end position="29"/>
    </location>
</feature>
<feature type="region of interest" description="Disordered" evidence="1">
    <location>
        <begin position="1357"/>
        <end position="1383"/>
    </location>
</feature>
<sequence>MSRETPLPSLFSIRNDLPPNAGSTHMTQKNKLSTPVGFCPPDQRSGIVLLVVLGMLTLFSVLGVSYLVFTSRQRSAAYSIQRSEAADLDGAKFVDDAIKKILVGATGPESSLWGHDLLGDLYGMRDAIEASVAPVDTYIRSATSRDDLAPASLLGGQFIRFPTLLYLESPHQAGAAAAYPLTVAGVNDYLSDYPHRRNDNEPTRRYPGYGGTVTQLPLDPTNYVTPNFPHDDELNGRLLTFLGGPLEGLTFSVARYFGDHRGAPYGRDQLSGQVVIDIRDHKNSPVTVGDVTQSLAEWLADPAFRVDRLFYDYDSNLASLPNGALPYARFYMNGRILNGPGLGWDRPRRQFNPLGGVNQLMGMDRLRTVGTNNPLRPFNLNEVVSTDLNITRIEKGVASNMEAMPVTGIPYEVPDGPFDPNDDIAWPTLGLQQLPLRRGSDVPVALQGHYAIHRLARDEFATTPLESFLQDLPPGDTDEPYDAPDFNNMWLSYMPTDSILGEAAPSFVRPGLLNWIINNQDGTMDTVRLQRMLVAMQRSTLRPLPIENDPMVPAAVADRGVGVKRLDYSKFTGSNNTPGLNQPIDFNNPSLAEVLAIARALAGRDDDGDGVIDSWDVDNNGDGVVDGVWIDAGLPLTQSREGQLIKPLVSYLVEDLGGRVNVNLAGNIAQARNAITNDLAGAVQHLAPISQPTSNAVKSPARVYTQVPAPPNRGYLLETGLPSGWGYGPAEIDIRALFTPIGTTPISVTERTPLASYNADNLMRGPQRLLGERLGVFSSVVGRARAYADMGDTGYGRVVAVPGYLVDPITGNGNDFLGTLRNPNRPNLHQVINPQGLPVDAYGRGAIGLGVNGELVVGGTSSIVSNGGAAAGDSFDDPYEMDLTASSEPDKPYTFADLEPLLRFDSFDRDMLSDRIIELIEDYHNNPDLDGNGTVTTAEYESLQGLRKALADSMTTHSVSAATVKGSLPPEFFEDTTMATSASSPQQLLQLAVFPHTTPAVELDHARNAVMWELMPEELRAGRRFNLNRPFGNGFDDDGDGVVDDDQNGRVLNGAISTAEFIETHYLGDGGATTPVSSTRGLAAAGELLNPQITNNAASSPRNVTARAQFARHLYVLAMMLIRDANRGVDFDFPHSYPDLSTFNSPFYRDPLPTDDTMTLVDENLLARQERFNQEYRAMKIAQWAANVADFRDADAVMTRFDYDPNPFDGWDVNLMDNTTFRTVWGLERPELSLEESLAFHDRRVRDTNLDTGGGDLSLQGTDGSATRGDADLDQWRIPQGSLFLELRNTRSPQVPLAPGSEVDPVANASAYPPELYSHLGAQQPWDPWALDLNRKAPGNDVPVWRVAISEFHSADSDVQSSTSAVRNRAPSGTNPATAPHHEGSADLLLQPVGSGAVAAAATAGVAMDRDTATLNPAQPRFFDPLSADQAATAIDRVIFFANNVDPSAMATTLADISDAGQVFYNRYVNGDYDNGGVYLAGGQHAVIGPRPQTYIGAKKNHAGTPTHDPATDGPAVDRADYESPQRIDLSPHQVVHREIDGTLTTPIYDDPNAPQEDASIQQVIGIQAAADVPDSWTNITTPIGVNVSEPLPYETPPVGRQYYLEPTQSLNPNLNFPVDSYRNFDSGTGLFPDRPFDDRPEMSELYRAFGATGQLTGTREHFKTAYLQRLADPTQPYHAEMNPFITVDYITIDLTVFNGSDENEISLTDTGGNPVWKDPVDEDPYTNDPQENFASRYKTGKTVIEDATSANFENLLHSVNTYPPEVTTVTPQDEATAGSVFFAANLNRDAATVYNADPSDRTTHSTTLGYLNHSYGPRWRQGPIAPGTVYNSAQSTFSPFVGQPYNGFPASVLWLNRPFVSAEELMWVPISSPGRLGMEFGSAVGAVTSDQYRSLYNTEPISGANPVAPPVPTAVPAPLTPTQPSRYDFNQRFTHLWNFFSSSSNVFAYEPATYETSGGTTKPDYPWLPNDPSSANGFVGMPSSMPAMTSPYPEIPEKWPSPNFWRLLEWVEVPPPFDFDVDFISPEDNVQVAGEQSLFSPRIDFRTLGTISGANVVNADPRSWDLVNPAPSYGWNRGAGVWQNNPASNGAYNGFWTNDILTEGFRPPFGFKSKLYRNGLINLNTIKSVKVYKSLMAGFSTPGELDPALNNDLPVGKGAFWDEFLRNRRGYTPDSVAPARANNWFVSGTQPLQTFDHDDNPGTAQIPSFDKNIPTQFAGVFRSAMYGQIAPLESMRTQTVDPAEPSGQVHDSTGPPYTPIVRQEKQPSDNGLMRRDFVRDGAVQEGKPIFQRQSTDPAVTAPQNHERSVVHQQLGMTRLSNMATDQSNVFAVWVTVGYFEVDGATLEVGQEVGQTMGEVSRPKGFFVIDRSKPVMYRPGEVNNALETIQLSRILE</sequence>
<keyword evidence="2" id="KW-0472">Membrane</keyword>
<evidence type="ECO:0000256" key="2">
    <source>
        <dbReference type="SAM" id="Phobius"/>
    </source>
</evidence>
<dbReference type="PATRIC" id="fig|243090.15.peg.6197"/>
<organism evidence="3 4">
    <name type="scientific">Rhodopirellula baltica (strain DSM 10527 / NCIMB 13988 / SH1)</name>
    <dbReference type="NCBI Taxonomy" id="243090"/>
    <lineage>
        <taxon>Bacteria</taxon>
        <taxon>Pseudomonadati</taxon>
        <taxon>Planctomycetota</taxon>
        <taxon>Planctomycetia</taxon>
        <taxon>Pirellulales</taxon>
        <taxon>Pirellulaceae</taxon>
        <taxon>Rhodopirellula</taxon>
    </lineage>
</organism>
<accession>Q7UI32</accession>
<name>Q7UI32_RHOBA</name>
<dbReference type="eggNOG" id="ENOG502Z9FP">
    <property type="taxonomic scope" value="Bacteria"/>
</dbReference>
<dbReference type="KEGG" id="rba:RB12790"/>
<feature type="compositionally biased region" description="Polar residues" evidence="1">
    <location>
        <begin position="1357"/>
        <end position="1377"/>
    </location>
</feature>
<dbReference type="InParanoid" id="Q7UI32"/>
<reference evidence="3 4" key="1">
    <citation type="journal article" date="2003" name="Proc. Natl. Acad. Sci. U.S.A.">
        <title>Complete genome sequence of the marine planctomycete Pirellula sp. strain 1.</title>
        <authorList>
            <person name="Gloeckner F.O."/>
            <person name="Kube M."/>
            <person name="Bauer M."/>
            <person name="Teeling H."/>
            <person name="Lombardot T."/>
            <person name="Ludwig W."/>
            <person name="Gade D."/>
            <person name="Beck A."/>
            <person name="Borzym K."/>
            <person name="Heitmann K."/>
            <person name="Rabus R."/>
            <person name="Schlesner H."/>
            <person name="Amann R."/>
            <person name="Reinhardt R."/>
        </authorList>
    </citation>
    <scope>NUCLEOTIDE SEQUENCE [LARGE SCALE GENOMIC DNA]</scope>
    <source>
        <strain evidence="4">DSM 10527 / NCIMB 13988 / SH1</strain>
    </source>
</reference>
<dbReference type="EnsemblBacteria" id="CAD77782">
    <property type="protein sequence ID" value="CAD77782"/>
    <property type="gene ID" value="RB12790"/>
</dbReference>
<protein>
    <recommendedName>
        <fullName evidence="5">EF-hand domain-containing protein</fullName>
    </recommendedName>
</protein>
<feature type="transmembrane region" description="Helical" evidence="2">
    <location>
        <begin position="47"/>
        <end position="69"/>
    </location>
</feature>
<keyword evidence="4" id="KW-1185">Reference proteome</keyword>
<dbReference type="InterPro" id="IPR018247">
    <property type="entry name" value="EF_Hand_1_Ca_BS"/>
</dbReference>
<keyword evidence="2" id="KW-1133">Transmembrane helix</keyword>
<dbReference type="STRING" id="243090.RB12790"/>
<evidence type="ECO:0000313" key="3">
    <source>
        <dbReference type="EMBL" id="CAD77782.1"/>
    </source>
</evidence>
<proteinExistence type="predicted"/>
<keyword evidence="2" id="KW-0812">Transmembrane</keyword>
<dbReference type="HOGENOM" id="CLU_229300_0_0_0"/>
<evidence type="ECO:0008006" key="5">
    <source>
        <dbReference type="Google" id="ProtNLM"/>
    </source>
</evidence>
<dbReference type="PROSITE" id="PS00018">
    <property type="entry name" value="EF_HAND_1"/>
    <property type="match status" value="1"/>
</dbReference>
<dbReference type="Proteomes" id="UP000001025">
    <property type="component" value="Chromosome"/>
</dbReference>
<dbReference type="EMBL" id="BX294155">
    <property type="protein sequence ID" value="CAD77782.1"/>
    <property type="molecule type" value="Genomic_DNA"/>
</dbReference>
<gene>
    <name evidence="3" type="ordered locus">RB12790</name>
</gene>
<dbReference type="OrthoDB" id="219623at2"/>
<evidence type="ECO:0000313" key="4">
    <source>
        <dbReference type="Proteomes" id="UP000001025"/>
    </source>
</evidence>